<accession>A0AAD6LWM0</accession>
<comment type="caution">
    <text evidence="1">The sequence shown here is derived from an EMBL/GenBank/DDBJ whole genome shotgun (WGS) entry which is preliminary data.</text>
</comment>
<sequence>MQLQCLKKVLGLLAGPENYPRTMRMMQVSVGFKSLEETQDVINLIWESVHSDLGNFHNKYGKL</sequence>
<reference evidence="1" key="1">
    <citation type="journal article" date="2023" name="Mol. Ecol. Resour.">
        <title>Chromosome-level genome assembly of a triploid poplar Populus alba 'Berolinensis'.</title>
        <authorList>
            <person name="Chen S."/>
            <person name="Yu Y."/>
            <person name="Wang X."/>
            <person name="Wang S."/>
            <person name="Zhang T."/>
            <person name="Zhou Y."/>
            <person name="He R."/>
            <person name="Meng N."/>
            <person name="Wang Y."/>
            <person name="Liu W."/>
            <person name="Liu Z."/>
            <person name="Liu J."/>
            <person name="Guo Q."/>
            <person name="Huang H."/>
            <person name="Sederoff R.R."/>
            <person name="Wang G."/>
            <person name="Qu G."/>
            <person name="Chen S."/>
        </authorList>
    </citation>
    <scope>NUCLEOTIDE SEQUENCE</scope>
    <source>
        <strain evidence="1">SC-2020</strain>
    </source>
</reference>
<evidence type="ECO:0000313" key="2">
    <source>
        <dbReference type="Proteomes" id="UP001164929"/>
    </source>
</evidence>
<keyword evidence="2" id="KW-1185">Reference proteome</keyword>
<organism evidence="1 2">
    <name type="scientific">Populus alba x Populus x berolinensis</name>
    <dbReference type="NCBI Taxonomy" id="444605"/>
    <lineage>
        <taxon>Eukaryota</taxon>
        <taxon>Viridiplantae</taxon>
        <taxon>Streptophyta</taxon>
        <taxon>Embryophyta</taxon>
        <taxon>Tracheophyta</taxon>
        <taxon>Spermatophyta</taxon>
        <taxon>Magnoliopsida</taxon>
        <taxon>eudicotyledons</taxon>
        <taxon>Gunneridae</taxon>
        <taxon>Pentapetalae</taxon>
        <taxon>rosids</taxon>
        <taxon>fabids</taxon>
        <taxon>Malpighiales</taxon>
        <taxon>Salicaceae</taxon>
        <taxon>Saliceae</taxon>
        <taxon>Populus</taxon>
    </lineage>
</organism>
<dbReference type="AlphaFoldDB" id="A0AAD6LWM0"/>
<name>A0AAD6LWM0_9ROSI</name>
<gene>
    <name evidence="1" type="ORF">NC653_030699</name>
</gene>
<dbReference type="EMBL" id="JAQIZT010000013">
    <property type="protein sequence ID" value="KAJ6974655.1"/>
    <property type="molecule type" value="Genomic_DNA"/>
</dbReference>
<protein>
    <submittedName>
        <fullName evidence="1">Uncharacterized protein</fullName>
    </submittedName>
</protein>
<evidence type="ECO:0000313" key="1">
    <source>
        <dbReference type="EMBL" id="KAJ6974655.1"/>
    </source>
</evidence>
<dbReference type="Proteomes" id="UP001164929">
    <property type="component" value="Chromosome 13"/>
</dbReference>
<proteinExistence type="predicted"/>